<protein>
    <submittedName>
        <fullName evidence="2">Membrane protein</fullName>
    </submittedName>
</protein>
<keyword evidence="1" id="KW-1133">Transmembrane helix</keyword>
<keyword evidence="1" id="KW-0472">Membrane</keyword>
<dbReference type="InterPro" id="IPR059217">
    <property type="entry name" value="LA3751_2-like"/>
</dbReference>
<feature type="transmembrane region" description="Helical" evidence="1">
    <location>
        <begin position="326"/>
        <end position="344"/>
    </location>
</feature>
<feature type="transmembrane region" description="Helical" evidence="1">
    <location>
        <begin position="95"/>
        <end position="118"/>
    </location>
</feature>
<dbReference type="Proteomes" id="UP000013984">
    <property type="component" value="Unassembled WGS sequence"/>
</dbReference>
<feature type="transmembrane region" description="Helical" evidence="1">
    <location>
        <begin position="278"/>
        <end position="296"/>
    </location>
</feature>
<keyword evidence="3" id="KW-1185">Reference proteome</keyword>
<dbReference type="STRING" id="1218599.LEP1GSC195_0565"/>
<evidence type="ECO:0000313" key="3">
    <source>
        <dbReference type="Proteomes" id="UP000013984"/>
    </source>
</evidence>
<dbReference type="NCBIfam" id="NF047440">
    <property type="entry name" value="LA3751_2_3_fam"/>
    <property type="match status" value="1"/>
</dbReference>
<organism evidence="2 3">
    <name type="scientific">Leptospira wolbachii serovar Codice str. CDC</name>
    <dbReference type="NCBI Taxonomy" id="1218599"/>
    <lineage>
        <taxon>Bacteria</taxon>
        <taxon>Pseudomonadati</taxon>
        <taxon>Spirochaetota</taxon>
        <taxon>Spirochaetia</taxon>
        <taxon>Leptospirales</taxon>
        <taxon>Leptospiraceae</taxon>
        <taxon>Leptospira</taxon>
    </lineage>
</organism>
<feature type="transmembrane region" description="Helical" evidence="1">
    <location>
        <begin position="130"/>
        <end position="163"/>
    </location>
</feature>
<evidence type="ECO:0000256" key="1">
    <source>
        <dbReference type="SAM" id="Phobius"/>
    </source>
</evidence>
<feature type="transmembrane region" description="Helical" evidence="1">
    <location>
        <begin position="202"/>
        <end position="223"/>
    </location>
</feature>
<sequence>MIQSKKAIGFFGSLAFLAFGYFYFSAKGVLPFADFALLEWQTKLVEQGIFYLPYTHQTQDPDFSFFPLPDLFFQLTNGTAQSTFPNFYPLLISPIFRVGELSGVVISQIILFFGAICIFHQIRKDAKSTLLLLFGSTLPIYVFLIHETVLIFSLEILVLFLFHKERPTIAGLISAVIIWIRPEMGLAMVFIPFCFTMSLRLIRFEISVLFGLVLLSLGNFFITDSLLPLRMAKNSDFQFRPENAYYLIKIWTEQVPVFLVSIFFLLRSFFNKKTSISLLFLFLITMIMILLAPNTGGHNTPRYLYGLVPLYILILSKGEEPKTLVSYQWIFLITLVSLYTVWNLNTQIKELKKISKFQSNTLSEIRKLGDSVLLFNNSDFSFVVLPLLHENKDLLLLRKDYNPQLLTELLLKENIKSFTFLELPPSPYSLPDNLILSNCPHNCSFRKTKTLPLPNALLPITQTQYLRK</sequence>
<dbReference type="RefSeq" id="WP_015679514.1">
    <property type="nucleotide sequence ID" value="NZ_AOGZ02000001.1"/>
</dbReference>
<gene>
    <name evidence="2" type="ORF">LEP1GSC195_0565</name>
</gene>
<evidence type="ECO:0000313" key="2">
    <source>
        <dbReference type="EMBL" id="EOQ98370.1"/>
    </source>
</evidence>
<feature type="transmembrane region" description="Helical" evidence="1">
    <location>
        <begin position="169"/>
        <end position="195"/>
    </location>
</feature>
<reference evidence="2" key="1">
    <citation type="submission" date="2013-04" db="EMBL/GenBank/DDBJ databases">
        <authorList>
            <person name="Harkins D.M."/>
            <person name="Durkin A.S."/>
            <person name="Brinkac L.M."/>
            <person name="Haft D.H."/>
            <person name="Selengut J.D."/>
            <person name="Sanka R."/>
            <person name="DePew J."/>
            <person name="Purushe J."/>
            <person name="Galloway R.L."/>
            <person name="Vinetz J.M."/>
            <person name="Sutton G.G."/>
            <person name="Nierman W.C."/>
            <person name="Fouts D.E."/>
        </authorList>
    </citation>
    <scope>NUCLEOTIDE SEQUENCE [LARGE SCALE GENOMIC DNA]</scope>
    <source>
        <strain evidence="2">CDC</strain>
    </source>
</reference>
<accession>R9AE53</accession>
<comment type="caution">
    <text evidence="2">The sequence shown here is derived from an EMBL/GenBank/DDBJ whole genome shotgun (WGS) entry which is preliminary data.</text>
</comment>
<dbReference type="EMBL" id="AOGZ02000001">
    <property type="protein sequence ID" value="EOQ98370.1"/>
    <property type="molecule type" value="Genomic_DNA"/>
</dbReference>
<dbReference type="AlphaFoldDB" id="R9AE53"/>
<feature type="transmembrane region" description="Helical" evidence="1">
    <location>
        <begin position="243"/>
        <end position="266"/>
    </location>
</feature>
<dbReference type="OrthoDB" id="321184at2"/>
<keyword evidence="1" id="KW-0812">Transmembrane</keyword>
<name>R9AE53_9LEPT</name>
<proteinExistence type="predicted"/>
<feature type="transmembrane region" description="Helical" evidence="1">
    <location>
        <begin position="7"/>
        <end position="24"/>
    </location>
</feature>